<sequence>MGSRAASQQLQGASRQGCWRVCTWQQQVRQLRNDGYQHFGSGGGGGGGGQRGYAVMYSAAARRRAAVWVAVVGSGGVVVWVSSRQEIPYTKRMHAILVSPQSEAEMGQQTFQQVLAEARRNGTLLPPSHRAVQSVRRVGTRIAQAASDGFGGGFQGHMEGLEWEFAVVDSPQVNAFVVPGGKVVVFTGLLRMVANEDELAAVLAHEGAHVVARHAAERITQMGAVEVARMMAYWLFGLPIPSGPLSAIFFLPNSRKAETEADLIGLQIMSRACYNPTAMITMFEKMGHAETREGGDRTFKFLRTHPHSSDRIKAIQAMLPTAEGLYEMSGCDTARGTLASHFRQNVLRGTDW</sequence>
<evidence type="ECO:0000256" key="1">
    <source>
        <dbReference type="ARBA" id="ARBA00022670"/>
    </source>
</evidence>
<dbReference type="OrthoDB" id="7464992at2759"/>
<dbReference type="GO" id="GO:0016020">
    <property type="term" value="C:membrane"/>
    <property type="evidence" value="ECO:0007669"/>
    <property type="project" value="TreeGrafter"/>
</dbReference>
<protein>
    <recommendedName>
        <fullName evidence="8">Peptidase M48 domain-containing protein</fullName>
    </recommendedName>
</protein>
<dbReference type="Proteomes" id="UP001055712">
    <property type="component" value="Unassembled WGS sequence"/>
</dbReference>
<reference evidence="9" key="1">
    <citation type="journal article" date="2019" name="Plant J.">
        <title>Chlorella vulgaris genome assembly and annotation reveals the molecular basis for metabolic acclimation to high light conditions.</title>
        <authorList>
            <person name="Cecchin M."/>
            <person name="Marcolungo L."/>
            <person name="Rossato M."/>
            <person name="Girolomoni L."/>
            <person name="Cosentino E."/>
            <person name="Cuine S."/>
            <person name="Li-Beisson Y."/>
            <person name="Delledonne M."/>
            <person name="Ballottari M."/>
        </authorList>
    </citation>
    <scope>NUCLEOTIDE SEQUENCE</scope>
    <source>
        <strain evidence="9">211/11P</strain>
    </source>
</reference>
<dbReference type="CDD" id="cd07331">
    <property type="entry name" value="M48C_Oma1_like"/>
    <property type="match status" value="1"/>
</dbReference>
<keyword evidence="4 6" id="KW-0862">Zinc</keyword>
<evidence type="ECO:0000313" key="9">
    <source>
        <dbReference type="EMBL" id="KAI3429847.1"/>
    </source>
</evidence>
<keyword evidence="7" id="KW-1133">Transmembrane helix</keyword>
<evidence type="ECO:0000313" key="10">
    <source>
        <dbReference type="Proteomes" id="UP001055712"/>
    </source>
</evidence>
<keyword evidence="1 6" id="KW-0645">Protease</keyword>
<dbReference type="GO" id="GO:0046872">
    <property type="term" value="F:metal ion binding"/>
    <property type="evidence" value="ECO:0007669"/>
    <property type="project" value="UniProtKB-KW"/>
</dbReference>
<dbReference type="InterPro" id="IPR051156">
    <property type="entry name" value="Mito/Outer_Membr_Metalloprot"/>
</dbReference>
<feature type="transmembrane region" description="Helical" evidence="7">
    <location>
        <begin position="65"/>
        <end position="83"/>
    </location>
</feature>
<comment type="similarity">
    <text evidence="6">Belongs to the peptidase M48 family.</text>
</comment>
<evidence type="ECO:0000259" key="8">
    <source>
        <dbReference type="Pfam" id="PF01435"/>
    </source>
</evidence>
<keyword evidence="7" id="KW-0472">Membrane</keyword>
<dbReference type="InterPro" id="IPR001915">
    <property type="entry name" value="Peptidase_M48"/>
</dbReference>
<dbReference type="GO" id="GO:0004222">
    <property type="term" value="F:metalloendopeptidase activity"/>
    <property type="evidence" value="ECO:0007669"/>
    <property type="project" value="InterPro"/>
</dbReference>
<feature type="domain" description="Peptidase M48" evidence="8">
    <location>
        <begin position="159"/>
        <end position="318"/>
    </location>
</feature>
<dbReference type="EMBL" id="SIDB01000008">
    <property type="protein sequence ID" value="KAI3429847.1"/>
    <property type="molecule type" value="Genomic_DNA"/>
</dbReference>
<evidence type="ECO:0000256" key="2">
    <source>
        <dbReference type="ARBA" id="ARBA00022723"/>
    </source>
</evidence>
<keyword evidence="2" id="KW-0479">Metal-binding</keyword>
<comment type="caution">
    <text evidence="9">The sequence shown here is derived from an EMBL/GenBank/DDBJ whole genome shotgun (WGS) entry which is preliminary data.</text>
</comment>
<evidence type="ECO:0000256" key="7">
    <source>
        <dbReference type="SAM" id="Phobius"/>
    </source>
</evidence>
<dbReference type="Pfam" id="PF01435">
    <property type="entry name" value="Peptidase_M48"/>
    <property type="match status" value="1"/>
</dbReference>
<keyword evidence="3 6" id="KW-0378">Hydrolase</keyword>
<evidence type="ECO:0000256" key="6">
    <source>
        <dbReference type="RuleBase" id="RU003983"/>
    </source>
</evidence>
<proteinExistence type="inferred from homology"/>
<reference evidence="9" key="2">
    <citation type="submission" date="2020-11" db="EMBL/GenBank/DDBJ databases">
        <authorList>
            <person name="Cecchin M."/>
            <person name="Marcolungo L."/>
            <person name="Rossato M."/>
            <person name="Girolomoni L."/>
            <person name="Cosentino E."/>
            <person name="Cuine S."/>
            <person name="Li-Beisson Y."/>
            <person name="Delledonne M."/>
            <person name="Ballottari M."/>
        </authorList>
    </citation>
    <scope>NUCLEOTIDE SEQUENCE</scope>
    <source>
        <strain evidence="9">211/11P</strain>
        <tissue evidence="9">Whole cell</tissue>
    </source>
</reference>
<evidence type="ECO:0000256" key="4">
    <source>
        <dbReference type="ARBA" id="ARBA00022833"/>
    </source>
</evidence>
<keyword evidence="7" id="KW-0812">Transmembrane</keyword>
<gene>
    <name evidence="9" type="ORF">D9Q98_010159</name>
</gene>
<dbReference type="PANTHER" id="PTHR22726:SF1">
    <property type="entry name" value="METALLOENDOPEPTIDASE OMA1, MITOCHONDRIAL"/>
    <property type="match status" value="1"/>
</dbReference>
<accession>A0A9D4YWC1</accession>
<dbReference type="AlphaFoldDB" id="A0A9D4YWC1"/>
<evidence type="ECO:0000256" key="3">
    <source>
        <dbReference type="ARBA" id="ARBA00022801"/>
    </source>
</evidence>
<keyword evidence="5 6" id="KW-0482">Metalloprotease</keyword>
<name>A0A9D4YWC1_CHLVU</name>
<dbReference type="Gene3D" id="3.30.2010.10">
    <property type="entry name" value="Metalloproteases ('zincins'), catalytic domain"/>
    <property type="match status" value="1"/>
</dbReference>
<comment type="cofactor">
    <cofactor evidence="6">
        <name>Zn(2+)</name>
        <dbReference type="ChEBI" id="CHEBI:29105"/>
    </cofactor>
    <text evidence="6">Binds 1 zinc ion per subunit.</text>
</comment>
<evidence type="ECO:0000256" key="5">
    <source>
        <dbReference type="ARBA" id="ARBA00023049"/>
    </source>
</evidence>
<dbReference type="PANTHER" id="PTHR22726">
    <property type="entry name" value="METALLOENDOPEPTIDASE OMA1"/>
    <property type="match status" value="1"/>
</dbReference>
<organism evidence="9 10">
    <name type="scientific">Chlorella vulgaris</name>
    <name type="common">Green alga</name>
    <dbReference type="NCBI Taxonomy" id="3077"/>
    <lineage>
        <taxon>Eukaryota</taxon>
        <taxon>Viridiplantae</taxon>
        <taxon>Chlorophyta</taxon>
        <taxon>core chlorophytes</taxon>
        <taxon>Trebouxiophyceae</taxon>
        <taxon>Chlorellales</taxon>
        <taxon>Chlorellaceae</taxon>
        <taxon>Chlorella clade</taxon>
        <taxon>Chlorella</taxon>
    </lineage>
</organism>
<keyword evidence="10" id="KW-1185">Reference proteome</keyword>
<dbReference type="GO" id="GO:0051603">
    <property type="term" value="P:proteolysis involved in protein catabolic process"/>
    <property type="evidence" value="ECO:0007669"/>
    <property type="project" value="TreeGrafter"/>
</dbReference>